<name>A0AAJ6QR65_9ACAR</name>
<feature type="transmembrane region" description="Helical" evidence="11">
    <location>
        <begin position="163"/>
        <end position="183"/>
    </location>
</feature>
<dbReference type="GO" id="GO:0016491">
    <property type="term" value="F:oxidoreductase activity"/>
    <property type="evidence" value="ECO:0007669"/>
    <property type="project" value="InterPro"/>
</dbReference>
<dbReference type="Pfam" id="PF03188">
    <property type="entry name" value="Cytochrom_B561"/>
    <property type="match status" value="1"/>
</dbReference>
<keyword evidence="4" id="KW-0349">Heme</keyword>
<feature type="transmembrane region" description="Helical" evidence="11">
    <location>
        <begin position="18"/>
        <end position="44"/>
    </location>
</feature>
<dbReference type="KEGG" id="goe:100900057"/>
<proteinExistence type="predicted"/>
<feature type="domain" description="Cytochrome b561" evidence="12">
    <location>
        <begin position="22"/>
        <end position="224"/>
    </location>
</feature>
<feature type="transmembrane region" description="Helical" evidence="11">
    <location>
        <begin position="203"/>
        <end position="223"/>
    </location>
</feature>
<keyword evidence="6" id="KW-0479">Metal-binding</keyword>
<evidence type="ECO:0000256" key="7">
    <source>
        <dbReference type="ARBA" id="ARBA00022982"/>
    </source>
</evidence>
<evidence type="ECO:0000313" key="14">
    <source>
        <dbReference type="RefSeq" id="XP_003741195.1"/>
    </source>
</evidence>
<feature type="transmembrane region" description="Helical" evidence="11">
    <location>
        <begin position="56"/>
        <end position="79"/>
    </location>
</feature>
<evidence type="ECO:0000256" key="8">
    <source>
        <dbReference type="ARBA" id="ARBA00022989"/>
    </source>
</evidence>
<dbReference type="PANTHER" id="PTHR10106">
    <property type="entry name" value="CYTOCHROME B561-RELATED"/>
    <property type="match status" value="1"/>
</dbReference>
<evidence type="ECO:0000256" key="11">
    <source>
        <dbReference type="SAM" id="Phobius"/>
    </source>
</evidence>
<dbReference type="GO" id="GO:0046872">
    <property type="term" value="F:metal ion binding"/>
    <property type="evidence" value="ECO:0007669"/>
    <property type="project" value="UniProtKB-KW"/>
</dbReference>
<keyword evidence="9" id="KW-0408">Iron</keyword>
<evidence type="ECO:0000256" key="4">
    <source>
        <dbReference type="ARBA" id="ARBA00022617"/>
    </source>
</evidence>
<feature type="transmembrane region" description="Helical" evidence="11">
    <location>
        <begin position="91"/>
        <end position="110"/>
    </location>
</feature>
<dbReference type="PROSITE" id="PS50939">
    <property type="entry name" value="CYTOCHROME_B561"/>
    <property type="match status" value="1"/>
</dbReference>
<sequence>MELSEEPVAGERLPGLKWLLYAAQLLGALSLILIAVMGALFGGYTGPSDPKKWFNWHPLLMTLGLLLLQGESIIIYRVLRNKPKFQLKIVHAALHAIAFALMVVSLQAVFDSHNLANPPYANMYSLHSWIGLGACILFAAQLLFGFLAFLFPQLRESRRKKLMPFHTFGGIVIFHLTIMATLMGITEKLIFARNYSALEAPALVGNVFGVSITLFSIVVFYIVSQPDYKRVPLPIDS</sequence>
<dbReference type="SMART" id="SM00665">
    <property type="entry name" value="B561"/>
    <property type="match status" value="1"/>
</dbReference>
<evidence type="ECO:0000256" key="10">
    <source>
        <dbReference type="ARBA" id="ARBA00023136"/>
    </source>
</evidence>
<organism evidence="13 14">
    <name type="scientific">Galendromus occidentalis</name>
    <name type="common">western predatory mite</name>
    <dbReference type="NCBI Taxonomy" id="34638"/>
    <lineage>
        <taxon>Eukaryota</taxon>
        <taxon>Metazoa</taxon>
        <taxon>Ecdysozoa</taxon>
        <taxon>Arthropoda</taxon>
        <taxon>Chelicerata</taxon>
        <taxon>Arachnida</taxon>
        <taxon>Acari</taxon>
        <taxon>Parasitiformes</taxon>
        <taxon>Mesostigmata</taxon>
        <taxon>Gamasina</taxon>
        <taxon>Phytoseioidea</taxon>
        <taxon>Phytoseiidae</taxon>
        <taxon>Typhlodrominae</taxon>
        <taxon>Galendromus</taxon>
    </lineage>
</organism>
<evidence type="ECO:0000256" key="9">
    <source>
        <dbReference type="ARBA" id="ARBA00023004"/>
    </source>
</evidence>
<keyword evidence="8 11" id="KW-1133">Transmembrane helix</keyword>
<dbReference type="GO" id="GO:0016020">
    <property type="term" value="C:membrane"/>
    <property type="evidence" value="ECO:0007669"/>
    <property type="project" value="UniProtKB-SubCell"/>
</dbReference>
<dbReference type="InterPro" id="IPR006593">
    <property type="entry name" value="Cyt_b561/ferric_Rdtase_TM"/>
</dbReference>
<dbReference type="AlphaFoldDB" id="A0AAJ6QR65"/>
<keyword evidence="5 11" id="KW-0812">Transmembrane</keyword>
<evidence type="ECO:0000256" key="6">
    <source>
        <dbReference type="ARBA" id="ARBA00022723"/>
    </source>
</evidence>
<dbReference type="FunFam" id="1.20.120.1770:FF:000001">
    <property type="entry name" value="Cytochrome b reductase 1"/>
    <property type="match status" value="1"/>
</dbReference>
<evidence type="ECO:0000256" key="2">
    <source>
        <dbReference type="ARBA" id="ARBA00004141"/>
    </source>
</evidence>
<evidence type="ECO:0000256" key="1">
    <source>
        <dbReference type="ARBA" id="ARBA00001970"/>
    </source>
</evidence>
<protein>
    <submittedName>
        <fullName evidence="14">Cytochrome b561</fullName>
    </submittedName>
</protein>
<keyword evidence="7" id="KW-0249">Electron transport</keyword>
<dbReference type="RefSeq" id="XP_003741195.1">
    <property type="nucleotide sequence ID" value="XM_003741147.1"/>
</dbReference>
<keyword evidence="10 11" id="KW-0472">Membrane</keyword>
<reference evidence="14" key="1">
    <citation type="submission" date="2025-08" db="UniProtKB">
        <authorList>
            <consortium name="RefSeq"/>
        </authorList>
    </citation>
    <scope>IDENTIFICATION</scope>
</reference>
<evidence type="ECO:0000313" key="13">
    <source>
        <dbReference type="Proteomes" id="UP000694867"/>
    </source>
</evidence>
<keyword evidence="13" id="KW-1185">Reference proteome</keyword>
<dbReference type="Proteomes" id="UP000694867">
    <property type="component" value="Unplaced"/>
</dbReference>
<comment type="subcellular location">
    <subcellularLocation>
        <location evidence="2">Membrane</location>
        <topology evidence="2">Multi-pass membrane protein</topology>
    </subcellularLocation>
</comment>
<comment type="cofactor">
    <cofactor evidence="1">
        <name>heme b</name>
        <dbReference type="ChEBI" id="CHEBI:60344"/>
    </cofactor>
</comment>
<keyword evidence="3" id="KW-0813">Transport</keyword>
<evidence type="ECO:0000256" key="3">
    <source>
        <dbReference type="ARBA" id="ARBA00022448"/>
    </source>
</evidence>
<accession>A0AAJ6QR65</accession>
<dbReference type="Gene3D" id="1.20.120.1770">
    <property type="match status" value="1"/>
</dbReference>
<feature type="transmembrane region" description="Helical" evidence="11">
    <location>
        <begin position="130"/>
        <end position="151"/>
    </location>
</feature>
<dbReference type="GeneID" id="100900057"/>
<gene>
    <name evidence="14" type="primary">LOC100900057</name>
</gene>
<dbReference type="PANTHER" id="PTHR10106:SF0">
    <property type="entry name" value="LD36721P"/>
    <property type="match status" value="1"/>
</dbReference>
<evidence type="ECO:0000259" key="12">
    <source>
        <dbReference type="PROSITE" id="PS50939"/>
    </source>
</evidence>
<dbReference type="InterPro" id="IPR043205">
    <property type="entry name" value="CYB561/CYBRD1-like"/>
</dbReference>
<evidence type="ECO:0000256" key="5">
    <source>
        <dbReference type="ARBA" id="ARBA00022692"/>
    </source>
</evidence>